<protein>
    <submittedName>
        <fullName evidence="1">Uncharacterized protein</fullName>
    </submittedName>
</protein>
<gene>
    <name evidence="1" type="ORF">VNO77_22517</name>
</gene>
<dbReference type="AlphaFoldDB" id="A0AAN9L3P7"/>
<name>A0AAN9L3P7_CANGL</name>
<evidence type="ECO:0000313" key="2">
    <source>
        <dbReference type="Proteomes" id="UP001367508"/>
    </source>
</evidence>
<dbReference type="EMBL" id="JAYMYQ010000005">
    <property type="protein sequence ID" value="KAK7328411.1"/>
    <property type="molecule type" value="Genomic_DNA"/>
</dbReference>
<reference evidence="1 2" key="1">
    <citation type="submission" date="2024-01" db="EMBL/GenBank/DDBJ databases">
        <title>The genomes of 5 underutilized Papilionoideae crops provide insights into root nodulation and disease resistanc.</title>
        <authorList>
            <person name="Jiang F."/>
        </authorList>
    </citation>
    <scope>NUCLEOTIDE SEQUENCE [LARGE SCALE GENOMIC DNA]</scope>
    <source>
        <strain evidence="1">LVBAO_FW01</strain>
        <tissue evidence="1">Leaves</tissue>
    </source>
</reference>
<organism evidence="1 2">
    <name type="scientific">Canavalia gladiata</name>
    <name type="common">Sword bean</name>
    <name type="synonym">Dolichos gladiatus</name>
    <dbReference type="NCBI Taxonomy" id="3824"/>
    <lineage>
        <taxon>Eukaryota</taxon>
        <taxon>Viridiplantae</taxon>
        <taxon>Streptophyta</taxon>
        <taxon>Embryophyta</taxon>
        <taxon>Tracheophyta</taxon>
        <taxon>Spermatophyta</taxon>
        <taxon>Magnoliopsida</taxon>
        <taxon>eudicotyledons</taxon>
        <taxon>Gunneridae</taxon>
        <taxon>Pentapetalae</taxon>
        <taxon>rosids</taxon>
        <taxon>fabids</taxon>
        <taxon>Fabales</taxon>
        <taxon>Fabaceae</taxon>
        <taxon>Papilionoideae</taxon>
        <taxon>50 kb inversion clade</taxon>
        <taxon>NPAAA clade</taxon>
        <taxon>indigoferoid/millettioid clade</taxon>
        <taxon>Phaseoleae</taxon>
        <taxon>Canavalia</taxon>
    </lineage>
</organism>
<sequence length="142" mass="16203">MDPNPPPSMTPNSTFVDLDYYMNGLMFWPKGLKTGPRYIKHPLNNIEISMQEQKCLPEEALSCSCYTTGGELHGKLILSWVVGTNEGTVINDTAIIKPIDAVHPAHLHILPWALFCFKSFRFSPCIDQERVHDRKQKLVWSF</sequence>
<accession>A0AAN9L3P7</accession>
<proteinExistence type="predicted"/>
<dbReference type="Proteomes" id="UP001367508">
    <property type="component" value="Unassembled WGS sequence"/>
</dbReference>
<keyword evidence="2" id="KW-1185">Reference proteome</keyword>
<comment type="caution">
    <text evidence="1">The sequence shown here is derived from an EMBL/GenBank/DDBJ whole genome shotgun (WGS) entry which is preliminary data.</text>
</comment>
<evidence type="ECO:0000313" key="1">
    <source>
        <dbReference type="EMBL" id="KAK7328411.1"/>
    </source>
</evidence>